<dbReference type="InterPro" id="IPR013244">
    <property type="entry name" value="Sec39_domain"/>
</dbReference>
<feature type="domain" description="Sec39" evidence="6">
    <location>
        <begin position="11"/>
        <end position="770"/>
    </location>
</feature>
<evidence type="ECO:0000256" key="3">
    <source>
        <dbReference type="ARBA" id="ARBA00022824"/>
    </source>
</evidence>
<feature type="compositionally biased region" description="Basic and acidic residues" evidence="5">
    <location>
        <begin position="770"/>
        <end position="779"/>
    </location>
</feature>
<gene>
    <name evidence="7" type="ORF">LTR24_002986</name>
</gene>
<reference evidence="7 8" key="1">
    <citation type="submission" date="2023-08" db="EMBL/GenBank/DDBJ databases">
        <title>Black Yeasts Isolated from many extreme environments.</title>
        <authorList>
            <person name="Coleine C."/>
            <person name="Stajich J.E."/>
            <person name="Selbmann L."/>
        </authorList>
    </citation>
    <scope>NUCLEOTIDE SEQUENCE [LARGE SCALE GENOMIC DNA]</scope>
    <source>
        <strain evidence="7 8">CCFEE 5885</strain>
    </source>
</reference>
<protein>
    <recommendedName>
        <fullName evidence="6">Sec39 domain-containing protein</fullName>
    </recommendedName>
</protein>
<name>A0ABR0KG25_9EURO</name>
<sequence>MESLSDAQVLVLAAQLVATPNLPAFRVLSATRRDLLTSVIIYRTLLTYLPLDANLELEHDLALLLADVDQDFANFNILDAPVNVDDLEVPSPSHAEQSLPELRLEKVPVYQSLEAGDPLSNFVVAWIHELERFSGIPASALALVDQFAPRHPTLKTWSDTYLLPLHHLQNDFYPAQATSLSLHDLEATQGQTGVEVLLAFAAQSRASSTIGRDLEEVVTPWVRGSNRVKRRKVSRTGLEETNTSTTTWDDVNEWLLQTSHRNYHLAADAVQQWDGPTPLNASTEDLDQANLDSDDMVSYVRTVLAMIYVSDHSDDATRISTKKLLLQRAAHLAQLMPPGFDQPLPDIPEAGNLSGASRADLLKNSFLSNHNLLTRPSTDIIELLYGVLSTQSLLSELRIDSTTRSVTSTVLFESEERQKQELRTVLNQVPRMTRSNFSWLDVRSRLLWLRTWSSEHSRGRAAPVAYLSGISEEYLESQIADAMLAASEFGSVKDIYLSEGGSALPREVLKSRVLEAVLNAYDNASNGNRTRGGVKKASDLIAAFQSSFDNASEFTHLDHLIKATHSLSFYHLTLQHGVPFQPVSIRVSSDPLSLVEKVLDQNNKAYTKLDDLLGIAQNLVLADLPVPPPSDYAPGEEVPLDRRLFDAEHRITYSAIIAALSDHDFDTAYSLITTRFDLTSNRANHPSFQDDTSWRAAYSAGRYRPASTSISSSQTIHQRISSLQQRMELLSKALTWAPTPDPLPDILTTWRQCEEQLDTLKSQALEEERAFESQDDRDLIPGGFGPTDRDLDATETRQLLESRRAYNYSASASAPSYEEEAPMGLFDVARGAASALRKNAFPLRGASASAGAEQGGRGGGGGGIRVHDQPRTSMEGSGMSSSGELERPGSADGQRVRKRDMLSNAVTGGLVSGMGWVLGVPANNNKQQGQD</sequence>
<evidence type="ECO:0000256" key="2">
    <source>
        <dbReference type="ARBA" id="ARBA00022448"/>
    </source>
</evidence>
<organism evidence="7 8">
    <name type="scientific">Lithohypha guttulata</name>
    <dbReference type="NCBI Taxonomy" id="1690604"/>
    <lineage>
        <taxon>Eukaryota</taxon>
        <taxon>Fungi</taxon>
        <taxon>Dikarya</taxon>
        <taxon>Ascomycota</taxon>
        <taxon>Pezizomycotina</taxon>
        <taxon>Eurotiomycetes</taxon>
        <taxon>Chaetothyriomycetidae</taxon>
        <taxon>Chaetothyriales</taxon>
        <taxon>Trichomeriaceae</taxon>
        <taxon>Lithohypha</taxon>
    </lineage>
</organism>
<comment type="subcellular location">
    <subcellularLocation>
        <location evidence="1">Endoplasmic reticulum</location>
    </subcellularLocation>
</comment>
<evidence type="ECO:0000313" key="7">
    <source>
        <dbReference type="EMBL" id="KAK5095515.1"/>
    </source>
</evidence>
<keyword evidence="3" id="KW-0256">Endoplasmic reticulum</keyword>
<keyword evidence="2" id="KW-0813">Transport</keyword>
<proteinExistence type="predicted"/>
<feature type="compositionally biased region" description="Low complexity" evidence="5">
    <location>
        <begin position="873"/>
        <end position="883"/>
    </location>
</feature>
<dbReference type="PANTHER" id="PTHR40787:SF3">
    <property type="entry name" value="PROTEIN TRANSPORT PROTEIN SEC39"/>
    <property type="match status" value="1"/>
</dbReference>
<dbReference type="Proteomes" id="UP001345013">
    <property type="component" value="Unassembled WGS sequence"/>
</dbReference>
<accession>A0ABR0KG25</accession>
<feature type="compositionally biased region" description="Gly residues" evidence="5">
    <location>
        <begin position="853"/>
        <end position="864"/>
    </location>
</feature>
<evidence type="ECO:0000313" key="8">
    <source>
        <dbReference type="Proteomes" id="UP001345013"/>
    </source>
</evidence>
<comment type="caution">
    <text evidence="7">The sequence shown here is derived from an EMBL/GenBank/DDBJ whole genome shotgun (WGS) entry which is preliminary data.</text>
</comment>
<feature type="region of interest" description="Disordered" evidence="5">
    <location>
        <begin position="845"/>
        <end position="898"/>
    </location>
</feature>
<evidence type="ECO:0000256" key="5">
    <source>
        <dbReference type="SAM" id="MobiDB-lite"/>
    </source>
</evidence>
<evidence type="ECO:0000256" key="1">
    <source>
        <dbReference type="ARBA" id="ARBA00004240"/>
    </source>
</evidence>
<dbReference type="Pfam" id="PF08314">
    <property type="entry name" value="Sec39"/>
    <property type="match status" value="1"/>
</dbReference>
<dbReference type="EMBL" id="JAVRRG010000027">
    <property type="protein sequence ID" value="KAK5095515.1"/>
    <property type="molecule type" value="Genomic_DNA"/>
</dbReference>
<dbReference type="PANTHER" id="PTHR40787">
    <property type="entry name" value="SECRETED PROTEIN"/>
    <property type="match status" value="1"/>
</dbReference>
<evidence type="ECO:0000256" key="4">
    <source>
        <dbReference type="ARBA" id="ARBA00022927"/>
    </source>
</evidence>
<keyword evidence="4" id="KW-0653">Protein transport</keyword>
<keyword evidence="8" id="KW-1185">Reference proteome</keyword>
<feature type="region of interest" description="Disordered" evidence="5">
    <location>
        <begin position="770"/>
        <end position="790"/>
    </location>
</feature>
<evidence type="ECO:0000259" key="6">
    <source>
        <dbReference type="Pfam" id="PF08314"/>
    </source>
</evidence>